<evidence type="ECO:0000256" key="2">
    <source>
        <dbReference type="SAM" id="MobiDB-lite"/>
    </source>
</evidence>
<keyword evidence="1" id="KW-0677">Repeat</keyword>
<dbReference type="PANTHER" id="PTHR47447">
    <property type="entry name" value="OS03G0856100 PROTEIN"/>
    <property type="match status" value="1"/>
</dbReference>
<accession>A0A812MMA7</accession>
<gene>
    <name evidence="3" type="primary">MRL1</name>
    <name evidence="3" type="ORF">SNAT2548_LOCUS14580</name>
</gene>
<dbReference type="PANTHER" id="PTHR47447:SF17">
    <property type="entry name" value="OS12G0638900 PROTEIN"/>
    <property type="match status" value="1"/>
</dbReference>
<comment type="caution">
    <text evidence="3">The sequence shown here is derived from an EMBL/GenBank/DDBJ whole genome shotgun (WGS) entry which is preliminary data.</text>
</comment>
<evidence type="ECO:0000256" key="1">
    <source>
        <dbReference type="ARBA" id="ARBA00022737"/>
    </source>
</evidence>
<dbReference type="Gene3D" id="1.25.40.10">
    <property type="entry name" value="Tetratricopeptide repeat domain"/>
    <property type="match status" value="2"/>
</dbReference>
<sequence>MLFREIGRWQMAAHCLQEASLSALRLTTVSYNMLLKSCGGSNSSNTWQSVVELLRGAYLRGVECDAVSLNTATAAVKDSWSSVFVLLRTSLSQGIQQDAITVGSGTDACALTSCWDDALQLLHSARGRDIRIDVLGCSALAAACEVGGKWRQALAACWKSCDSGMLTDTVLAGAGITAHGSANLWEAAVNIMFTSMVVASLRVDVVCFGAASHACELGGSWHTSLRILQLMNMISTQSNKVVLGAAISSCRWASKWQWATHLHKTRFKPGQVLFNAHMGACASSAQWREALSSCLKAECQSVAPDNIALSTLATACGTGGQWELAMAVHRRRSDFAERELDGTSLGALVHAMSNSWQWPLAGLLLAEAGQGNLQPDAVSLEEVVGACARSGAFAVAADLLHCVRQLLRSPSTSIGVPLAWNYEVLRPLGNGYVAAPGLPEEDEEKEEANAASEAEPPKPPDQGTGSVTNANNPAEEEEEDEVEDFDEDFEDEASIQPQEFFGS</sequence>
<protein>
    <submittedName>
        <fullName evidence="3">MRL1 protein</fullName>
    </submittedName>
</protein>
<dbReference type="OrthoDB" id="426285at2759"/>
<keyword evidence="4" id="KW-1185">Reference proteome</keyword>
<feature type="compositionally biased region" description="Polar residues" evidence="2">
    <location>
        <begin position="463"/>
        <end position="472"/>
    </location>
</feature>
<reference evidence="3" key="1">
    <citation type="submission" date="2021-02" db="EMBL/GenBank/DDBJ databases">
        <authorList>
            <person name="Dougan E. K."/>
            <person name="Rhodes N."/>
            <person name="Thang M."/>
            <person name="Chan C."/>
        </authorList>
    </citation>
    <scope>NUCLEOTIDE SEQUENCE</scope>
</reference>
<name>A0A812MMA7_9DINO</name>
<feature type="compositionally biased region" description="Acidic residues" evidence="2">
    <location>
        <begin position="474"/>
        <end position="493"/>
    </location>
</feature>
<organism evidence="3 4">
    <name type="scientific">Symbiodinium natans</name>
    <dbReference type="NCBI Taxonomy" id="878477"/>
    <lineage>
        <taxon>Eukaryota</taxon>
        <taxon>Sar</taxon>
        <taxon>Alveolata</taxon>
        <taxon>Dinophyceae</taxon>
        <taxon>Suessiales</taxon>
        <taxon>Symbiodiniaceae</taxon>
        <taxon>Symbiodinium</taxon>
    </lineage>
</organism>
<dbReference type="EMBL" id="CAJNDS010001724">
    <property type="protein sequence ID" value="CAE7274802.1"/>
    <property type="molecule type" value="Genomic_DNA"/>
</dbReference>
<feature type="region of interest" description="Disordered" evidence="2">
    <location>
        <begin position="435"/>
        <end position="503"/>
    </location>
</feature>
<proteinExistence type="predicted"/>
<dbReference type="AlphaFoldDB" id="A0A812MMA7"/>
<dbReference type="InterPro" id="IPR011990">
    <property type="entry name" value="TPR-like_helical_dom_sf"/>
</dbReference>
<dbReference type="Proteomes" id="UP000604046">
    <property type="component" value="Unassembled WGS sequence"/>
</dbReference>
<evidence type="ECO:0000313" key="3">
    <source>
        <dbReference type="EMBL" id="CAE7274802.1"/>
    </source>
</evidence>
<evidence type="ECO:0000313" key="4">
    <source>
        <dbReference type="Proteomes" id="UP000604046"/>
    </source>
</evidence>